<comment type="similarity">
    <text evidence="2">Belongs to the encapsulin family. Family 1 subfamily.</text>
</comment>
<comment type="subcellular location">
    <subcellularLocation>
        <location evidence="1">Encapsulin nanocompartment</location>
    </subcellularLocation>
</comment>
<dbReference type="OrthoDB" id="2922at2"/>
<reference evidence="4 5" key="1">
    <citation type="submission" date="2019-11" db="EMBL/GenBank/DDBJ databases">
        <title>Whole-genome sequence of the anaerobic purple sulfur bacterium Allochromatium palmeri DSM 15591.</title>
        <authorList>
            <person name="Kyndt J.A."/>
            <person name="Meyer T.E."/>
        </authorList>
    </citation>
    <scope>NUCLEOTIDE SEQUENCE [LARGE SCALE GENOMIC DNA]</scope>
    <source>
        <strain evidence="4 5">DSM 15591</strain>
    </source>
</reference>
<name>A0A6N8EFE0_9GAMM</name>
<dbReference type="InterPro" id="IPR007544">
    <property type="entry name" value="ENCAP"/>
</dbReference>
<evidence type="ECO:0000256" key="3">
    <source>
        <dbReference type="ARBA" id="ARBA00033787"/>
    </source>
</evidence>
<gene>
    <name evidence="4" type="ORF">GJ668_08070</name>
</gene>
<dbReference type="PIRSF" id="PIRSF019254">
    <property type="entry name" value="CFP29"/>
    <property type="match status" value="1"/>
</dbReference>
<evidence type="ECO:0000256" key="1">
    <source>
        <dbReference type="ARBA" id="ARBA00033738"/>
    </source>
</evidence>
<dbReference type="EMBL" id="WNKT01000013">
    <property type="protein sequence ID" value="MTW21054.1"/>
    <property type="molecule type" value="Genomic_DNA"/>
</dbReference>
<dbReference type="PANTHER" id="PTHR37165">
    <property type="entry name" value="PEPTIDASE U56 FAMILY"/>
    <property type="match status" value="1"/>
</dbReference>
<dbReference type="GO" id="GO:0140737">
    <property type="term" value="C:encapsulin nanocompartment"/>
    <property type="evidence" value="ECO:0007669"/>
    <property type="project" value="UniProtKB-SubCell"/>
</dbReference>
<dbReference type="NCBIfam" id="NF041155">
    <property type="entry name" value="encap_f1"/>
    <property type="match status" value="1"/>
</dbReference>
<dbReference type="PANTHER" id="PTHR37165:SF1">
    <property type="entry name" value="TYPE 1 ENCAPSULIN SHELL PROTEIN"/>
    <property type="match status" value="1"/>
</dbReference>
<comment type="caution">
    <text evidence="4">The sequence shown here is derived from an EMBL/GenBank/DDBJ whole genome shotgun (WGS) entry which is preliminary data.</text>
</comment>
<dbReference type="AlphaFoldDB" id="A0A6N8EFE0"/>
<dbReference type="InterPro" id="IPR051429">
    <property type="entry name" value="Encapsulin_nc"/>
</dbReference>
<organism evidence="4 5">
    <name type="scientific">Allochromatium palmeri</name>
    <dbReference type="NCBI Taxonomy" id="231048"/>
    <lineage>
        <taxon>Bacteria</taxon>
        <taxon>Pseudomonadati</taxon>
        <taxon>Pseudomonadota</taxon>
        <taxon>Gammaproteobacteria</taxon>
        <taxon>Chromatiales</taxon>
        <taxon>Chromatiaceae</taxon>
        <taxon>Allochromatium</taxon>
    </lineage>
</organism>
<evidence type="ECO:0000313" key="5">
    <source>
        <dbReference type="Proteomes" id="UP000434044"/>
    </source>
</evidence>
<dbReference type="Gene3D" id="3.30.2400.30">
    <property type="match status" value="1"/>
</dbReference>
<sequence>MHAHNRTSSGIPDELWDRIDNTAVEAAKRLLTARRFLGVDGPFGVGLTSLELGDEACLDGGDGDLASIVGSRSLSVPMLQQPFKLSIRRVEGHLRLGLPLDLRPVEDAAEAVARREEDLIYHGLGTLALPGLMTAEGRDTQPLHDWSAVEQALNDVLAGVERLDAQGFNGPYVLALSPSRYNALFRRYQGSDMLQLDHLRRLCQGGVFKAPIQGAVLLDTRAGDLKIGQDLRVGFAASDGVHLRLFVSESLALLLDAPAAICTLEEA</sequence>
<dbReference type="RefSeq" id="WP_155449645.1">
    <property type="nucleotide sequence ID" value="NZ_WNKT01000013.1"/>
</dbReference>
<evidence type="ECO:0000313" key="4">
    <source>
        <dbReference type="EMBL" id="MTW21054.1"/>
    </source>
</evidence>
<dbReference type="Gene3D" id="3.30.2320.10">
    <property type="entry name" value="hypothetical protein PF0899 domain"/>
    <property type="match status" value="1"/>
</dbReference>
<dbReference type="Proteomes" id="UP000434044">
    <property type="component" value="Unassembled WGS sequence"/>
</dbReference>
<proteinExistence type="inferred from homology"/>
<protein>
    <submittedName>
        <fullName evidence="4">Bacteriocin</fullName>
    </submittedName>
</protein>
<keyword evidence="3" id="KW-1284">Encapsulin nanocompartment</keyword>
<accession>A0A6N8EFE0</accession>
<keyword evidence="5" id="KW-1185">Reference proteome</keyword>
<evidence type="ECO:0000256" key="2">
    <source>
        <dbReference type="ARBA" id="ARBA00033743"/>
    </source>
</evidence>
<dbReference type="Pfam" id="PF04454">
    <property type="entry name" value="Linocin_M18"/>
    <property type="match status" value="1"/>
</dbReference>